<dbReference type="PANTHER" id="PTHR30441">
    <property type="entry name" value="DUF748 DOMAIN-CONTAINING PROTEIN"/>
    <property type="match status" value="1"/>
</dbReference>
<evidence type="ECO:0000313" key="3">
    <source>
        <dbReference type="EMBL" id="KPC55045.1"/>
    </source>
</evidence>
<organism evidence="3 4">
    <name type="scientific">Amantichitinum ursilacus</name>
    <dbReference type="NCBI Taxonomy" id="857265"/>
    <lineage>
        <taxon>Bacteria</taxon>
        <taxon>Pseudomonadati</taxon>
        <taxon>Pseudomonadota</taxon>
        <taxon>Betaproteobacteria</taxon>
        <taxon>Neisseriales</taxon>
        <taxon>Chitinibacteraceae</taxon>
        <taxon>Amantichitinum</taxon>
    </lineage>
</organism>
<evidence type="ECO:0000256" key="1">
    <source>
        <dbReference type="SAM" id="MobiDB-lite"/>
    </source>
</evidence>
<reference evidence="3 4" key="1">
    <citation type="submission" date="2015-07" db="EMBL/GenBank/DDBJ databases">
        <title>Draft genome sequence of the Amantichitinum ursilacus IGB-41, a new chitin-degrading bacterium.</title>
        <authorList>
            <person name="Kirstahler P."/>
            <person name="Guenther M."/>
            <person name="Grumaz C."/>
            <person name="Rupp S."/>
            <person name="Zibek S."/>
            <person name="Sohn K."/>
        </authorList>
    </citation>
    <scope>NUCLEOTIDE SEQUENCE [LARGE SCALE GENOMIC DNA]</scope>
    <source>
        <strain evidence="3 4">IGB-41</strain>
    </source>
</reference>
<feature type="domain" description="AsmA" evidence="2">
    <location>
        <begin position="12"/>
        <end position="536"/>
    </location>
</feature>
<dbReference type="GO" id="GO:0090313">
    <property type="term" value="P:regulation of protein targeting to membrane"/>
    <property type="evidence" value="ECO:0007669"/>
    <property type="project" value="TreeGrafter"/>
</dbReference>
<evidence type="ECO:0000259" key="2">
    <source>
        <dbReference type="Pfam" id="PF05170"/>
    </source>
</evidence>
<dbReference type="Pfam" id="PF05170">
    <property type="entry name" value="AsmA"/>
    <property type="match status" value="1"/>
</dbReference>
<evidence type="ECO:0000313" key="4">
    <source>
        <dbReference type="Proteomes" id="UP000037939"/>
    </source>
</evidence>
<protein>
    <submittedName>
        <fullName evidence="3">Putative assembly protein</fullName>
    </submittedName>
</protein>
<name>A0A0N1JTT1_9NEIS</name>
<dbReference type="InterPro" id="IPR052894">
    <property type="entry name" value="AsmA-related"/>
</dbReference>
<dbReference type="STRING" id="857265.WG78_00260"/>
<sequence length="659" mass="70065">MARTRRIWPKLVIVLLVILAILAWLFSWNLLRGPIARKVTEATGRSAAINGDLHVKLSFTQSPWITADNVQLGNPDWATNKNMFTADRLALQLRFWPLLSGKVELPEIVLENPVVAVEKNADGTLASWNMTADGKPAPATASSASSNKVALGHLQIHNGKVHYQDPKPKDVVDGTISTFSPGAGQEDMIRVSANGQFQQMKLNLGGTGGALLDLRDPSKPYPLDASGTVGETKFAAKGTVTDPGHLSGMHLDFKISGASLSQLYQIAHVPLPATPAYSLAGLLEHHAEVWNLQGFSGRVGNSDLNGDFSIDRAPKPQYIKANLTSKNLDMKDLSGFIGARNDKGKTEVPAGDKVLPQSEFDLEKINAANGDIWFKGQHLKTDRLPLNNLVAHMVLDNGRLTLDPLNVEVASGQVNSKIGLDTSAKPLKVKADVKAAKLQLRELFPEMKIQKANVGTVGGQATIATQGNSVAQMLGAANGNAAVIMNGGAVSKLILRLSNLDLANTLPILLTGDKEVPVRCFVGDLGVKNGDATIRTLILDTEKQVINGTGTINFKDEKMNIQLTSTPKDKSLAAFRGPILVDGTFKHPSARPAVGQLAGRSGVAVALGVLVNPIAALIPLIDLGGAKDTDCGAMIHQASSNSTKDSADKASNKVKPQVK</sequence>
<gene>
    <name evidence="3" type="ORF">WG78_00260</name>
</gene>
<dbReference type="OrthoDB" id="8606253at2"/>
<dbReference type="InterPro" id="IPR007844">
    <property type="entry name" value="AsmA"/>
</dbReference>
<dbReference type="AlphaFoldDB" id="A0A0N1JTT1"/>
<comment type="caution">
    <text evidence="3">The sequence shown here is derived from an EMBL/GenBank/DDBJ whole genome shotgun (WGS) entry which is preliminary data.</text>
</comment>
<proteinExistence type="predicted"/>
<keyword evidence="4" id="KW-1185">Reference proteome</keyword>
<accession>A0A0N1JTT1</accession>
<dbReference type="EMBL" id="LAQT01000001">
    <property type="protein sequence ID" value="KPC55045.1"/>
    <property type="molecule type" value="Genomic_DNA"/>
</dbReference>
<dbReference type="RefSeq" id="WP_083458652.1">
    <property type="nucleotide sequence ID" value="NZ_LAQT01000001.1"/>
</dbReference>
<dbReference type="PANTHER" id="PTHR30441:SF9">
    <property type="entry name" value="ASMA FAMILY PROTEIN YHJG"/>
    <property type="match status" value="1"/>
</dbReference>
<dbReference type="GO" id="GO:0005886">
    <property type="term" value="C:plasma membrane"/>
    <property type="evidence" value="ECO:0007669"/>
    <property type="project" value="TreeGrafter"/>
</dbReference>
<feature type="region of interest" description="Disordered" evidence="1">
    <location>
        <begin position="637"/>
        <end position="659"/>
    </location>
</feature>
<dbReference type="Proteomes" id="UP000037939">
    <property type="component" value="Unassembled WGS sequence"/>
</dbReference>